<protein>
    <submittedName>
        <fullName evidence="1">Uncharacterized protein</fullName>
    </submittedName>
</protein>
<dbReference type="AlphaFoldDB" id="A0A382UEZ0"/>
<name>A0A382UEZ0_9ZZZZ</name>
<feature type="non-terminal residue" evidence="1">
    <location>
        <position position="1"/>
    </location>
</feature>
<dbReference type="EMBL" id="UINC01143645">
    <property type="protein sequence ID" value="SVD32682.1"/>
    <property type="molecule type" value="Genomic_DNA"/>
</dbReference>
<evidence type="ECO:0000313" key="1">
    <source>
        <dbReference type="EMBL" id="SVD32682.1"/>
    </source>
</evidence>
<proteinExistence type="predicted"/>
<organism evidence="1">
    <name type="scientific">marine metagenome</name>
    <dbReference type="NCBI Taxonomy" id="408172"/>
    <lineage>
        <taxon>unclassified sequences</taxon>
        <taxon>metagenomes</taxon>
        <taxon>ecological metagenomes</taxon>
    </lineage>
</organism>
<gene>
    <name evidence="1" type="ORF">METZ01_LOCUS385536</name>
</gene>
<accession>A0A382UEZ0</accession>
<reference evidence="1" key="1">
    <citation type="submission" date="2018-05" db="EMBL/GenBank/DDBJ databases">
        <authorList>
            <person name="Lanie J.A."/>
            <person name="Ng W.-L."/>
            <person name="Kazmierczak K.M."/>
            <person name="Andrzejewski T.M."/>
            <person name="Davidsen T.M."/>
            <person name="Wayne K.J."/>
            <person name="Tettelin H."/>
            <person name="Glass J.I."/>
            <person name="Rusch D."/>
            <person name="Podicherti R."/>
            <person name="Tsui H.-C.T."/>
            <person name="Winkler M.E."/>
        </authorList>
    </citation>
    <scope>NUCLEOTIDE SEQUENCE</scope>
</reference>
<sequence length="171" mass="19975">YRVLERLNLDVHSPFFQRIKTTTTKGLDTVLIQDTSVLKMIENSFENGALAKFGDSYSDIHKFLSNYWEAVQQQYGYAWDMKPRESRLTHGVGIVSLGYIMDAISYKLSDRWSTPPTSIFLKELALLGNDIAWTEGTWKFSNKMMLPWNELQNTARHIELVTNFLIRRYRI</sequence>